<keyword evidence="1" id="KW-0812">Transmembrane</keyword>
<feature type="transmembrane region" description="Helical" evidence="1">
    <location>
        <begin position="75"/>
        <end position="96"/>
    </location>
</feature>
<gene>
    <name evidence="3" type="primary">20209536</name>
    <name evidence="2" type="ORF">HELRODRAFT_184385</name>
</gene>
<dbReference type="Proteomes" id="UP000015101">
    <property type="component" value="Unassembled WGS sequence"/>
</dbReference>
<evidence type="ECO:0000313" key="2">
    <source>
        <dbReference type="EMBL" id="ESN99676.1"/>
    </source>
</evidence>
<reference evidence="4" key="1">
    <citation type="submission" date="2012-12" db="EMBL/GenBank/DDBJ databases">
        <authorList>
            <person name="Hellsten U."/>
            <person name="Grimwood J."/>
            <person name="Chapman J.A."/>
            <person name="Shapiro H."/>
            <person name="Aerts A."/>
            <person name="Otillar R.P."/>
            <person name="Terry A.Y."/>
            <person name="Boore J.L."/>
            <person name="Simakov O."/>
            <person name="Marletaz F."/>
            <person name="Cho S.-J."/>
            <person name="Edsinger-Gonzales E."/>
            <person name="Havlak P."/>
            <person name="Kuo D.-H."/>
            <person name="Larsson T."/>
            <person name="Lv J."/>
            <person name="Arendt D."/>
            <person name="Savage R."/>
            <person name="Osoegawa K."/>
            <person name="de Jong P."/>
            <person name="Lindberg D.R."/>
            <person name="Seaver E.C."/>
            <person name="Weisblat D.A."/>
            <person name="Putnam N.H."/>
            <person name="Grigoriev I.V."/>
            <person name="Rokhsar D.S."/>
        </authorList>
    </citation>
    <scope>NUCLEOTIDE SEQUENCE</scope>
</reference>
<evidence type="ECO:0000313" key="3">
    <source>
        <dbReference type="EnsemblMetazoa" id="HelroP184385"/>
    </source>
</evidence>
<proteinExistence type="predicted"/>
<dbReference type="EMBL" id="KB097082">
    <property type="protein sequence ID" value="ESN99676.1"/>
    <property type="molecule type" value="Genomic_DNA"/>
</dbReference>
<feature type="transmembrane region" description="Helical" evidence="1">
    <location>
        <begin position="33"/>
        <end position="63"/>
    </location>
</feature>
<evidence type="ECO:0000256" key="1">
    <source>
        <dbReference type="SAM" id="Phobius"/>
    </source>
</evidence>
<reference evidence="2 4" key="2">
    <citation type="journal article" date="2013" name="Nature">
        <title>Insights into bilaterian evolution from three spiralian genomes.</title>
        <authorList>
            <person name="Simakov O."/>
            <person name="Marletaz F."/>
            <person name="Cho S.J."/>
            <person name="Edsinger-Gonzales E."/>
            <person name="Havlak P."/>
            <person name="Hellsten U."/>
            <person name="Kuo D.H."/>
            <person name="Larsson T."/>
            <person name="Lv J."/>
            <person name="Arendt D."/>
            <person name="Savage R."/>
            <person name="Osoegawa K."/>
            <person name="de Jong P."/>
            <person name="Grimwood J."/>
            <person name="Chapman J.A."/>
            <person name="Shapiro H."/>
            <person name="Aerts A."/>
            <person name="Otillar R.P."/>
            <person name="Terry A.Y."/>
            <person name="Boore J.L."/>
            <person name="Grigoriev I.V."/>
            <person name="Lindberg D.R."/>
            <person name="Seaver E.C."/>
            <person name="Weisblat D.A."/>
            <person name="Putnam N.H."/>
            <person name="Rokhsar D.S."/>
        </authorList>
    </citation>
    <scope>NUCLEOTIDE SEQUENCE</scope>
</reference>
<keyword evidence="4" id="KW-1185">Reference proteome</keyword>
<dbReference type="AlphaFoldDB" id="T1FL37"/>
<dbReference type="InParanoid" id="T1FL37"/>
<dbReference type="CTD" id="20209536"/>
<dbReference type="EMBL" id="AMQM01009866">
    <property type="status" value="NOT_ANNOTATED_CDS"/>
    <property type="molecule type" value="Genomic_DNA"/>
</dbReference>
<dbReference type="HOGENOM" id="CLU_1908966_0_0_1"/>
<accession>T1FL37</accession>
<keyword evidence="1" id="KW-0472">Membrane</keyword>
<reference evidence="3" key="3">
    <citation type="submission" date="2015-06" db="UniProtKB">
        <authorList>
            <consortium name="EnsemblMetazoa"/>
        </authorList>
    </citation>
    <scope>IDENTIFICATION</scope>
</reference>
<dbReference type="GeneID" id="20209536"/>
<dbReference type="KEGG" id="hro:HELRODRAFT_184385"/>
<keyword evidence="1" id="KW-1133">Transmembrane helix</keyword>
<protein>
    <submittedName>
        <fullName evidence="2 3">Uncharacterized protein</fullName>
    </submittedName>
</protein>
<dbReference type="EnsemblMetazoa" id="HelroT184385">
    <property type="protein sequence ID" value="HelroP184385"/>
    <property type="gene ID" value="HelroG184385"/>
</dbReference>
<organism evidence="3 4">
    <name type="scientific">Helobdella robusta</name>
    <name type="common">Californian leech</name>
    <dbReference type="NCBI Taxonomy" id="6412"/>
    <lineage>
        <taxon>Eukaryota</taxon>
        <taxon>Metazoa</taxon>
        <taxon>Spiralia</taxon>
        <taxon>Lophotrochozoa</taxon>
        <taxon>Annelida</taxon>
        <taxon>Clitellata</taxon>
        <taxon>Hirudinea</taxon>
        <taxon>Rhynchobdellida</taxon>
        <taxon>Glossiphoniidae</taxon>
        <taxon>Helobdella</taxon>
    </lineage>
</organism>
<name>T1FL37_HELRO</name>
<evidence type="ECO:0000313" key="4">
    <source>
        <dbReference type="Proteomes" id="UP000015101"/>
    </source>
</evidence>
<sequence>MILESLHSRLDSLVSSLRRFMENFYAHYNVKTLAVFLLVAVSSICLVGLKRFAIVEAIFYFLAWLRIRFGRRNNLAVHIFAVLLYVYAIYAVYLYWGHPLYACLYKLYDAGFSAFLCYMAGPKQALASYRACE</sequence>
<dbReference type="RefSeq" id="XP_009022225.1">
    <property type="nucleotide sequence ID" value="XM_009023977.1"/>
</dbReference>